<dbReference type="SUPFAM" id="SSF52047">
    <property type="entry name" value="RNI-like"/>
    <property type="match status" value="1"/>
</dbReference>
<dbReference type="AlphaFoldDB" id="A0AAE0QYJ2"/>
<accession>A0AAE0QYJ2</accession>
<keyword evidence="2" id="KW-1185">Reference proteome</keyword>
<name>A0AAE0QYJ2_9TELE</name>
<dbReference type="InterPro" id="IPR032675">
    <property type="entry name" value="LRR_dom_sf"/>
</dbReference>
<dbReference type="EMBL" id="JAUCMX010000008">
    <property type="protein sequence ID" value="KAK3537364.1"/>
    <property type="molecule type" value="Genomic_DNA"/>
</dbReference>
<gene>
    <name evidence="1" type="ORF">QTP70_008824</name>
</gene>
<protein>
    <submittedName>
        <fullName evidence="1">Uncharacterized protein</fullName>
    </submittedName>
</protein>
<comment type="caution">
    <text evidence="1">The sequence shown here is derived from an EMBL/GenBank/DDBJ whole genome shotgun (WGS) entry which is preliminary data.</text>
</comment>
<proteinExistence type="predicted"/>
<organism evidence="1 2">
    <name type="scientific">Hemibagrus guttatus</name>
    <dbReference type="NCBI Taxonomy" id="175788"/>
    <lineage>
        <taxon>Eukaryota</taxon>
        <taxon>Metazoa</taxon>
        <taxon>Chordata</taxon>
        <taxon>Craniata</taxon>
        <taxon>Vertebrata</taxon>
        <taxon>Euteleostomi</taxon>
        <taxon>Actinopterygii</taxon>
        <taxon>Neopterygii</taxon>
        <taxon>Teleostei</taxon>
        <taxon>Ostariophysi</taxon>
        <taxon>Siluriformes</taxon>
        <taxon>Bagridae</taxon>
        <taxon>Hemibagrus</taxon>
    </lineage>
</organism>
<reference evidence="1" key="1">
    <citation type="submission" date="2023-06" db="EMBL/GenBank/DDBJ databases">
        <title>Male Hemibagrus guttatus genome.</title>
        <authorList>
            <person name="Bian C."/>
        </authorList>
    </citation>
    <scope>NUCLEOTIDE SEQUENCE</scope>
    <source>
        <strain evidence="1">Male_cb2023</strain>
        <tissue evidence="1">Muscle</tissue>
    </source>
</reference>
<evidence type="ECO:0000313" key="1">
    <source>
        <dbReference type="EMBL" id="KAK3537364.1"/>
    </source>
</evidence>
<dbReference type="Proteomes" id="UP001274896">
    <property type="component" value="Unassembled WGS sequence"/>
</dbReference>
<dbReference type="Gene3D" id="3.80.10.10">
    <property type="entry name" value="Ribonuclease Inhibitor"/>
    <property type="match status" value="1"/>
</dbReference>
<sequence>MAEFKALRDLAQRVPDLLHLHLDLCFHNRQSFIVEIPRFFPKLQSLAIRHYKLPVEEFLGLAQLSHLKHLMILDPTAGPNSALMDLTRKMQIQTNYRVNVVNFSGPRDLTACFCANY</sequence>
<evidence type="ECO:0000313" key="2">
    <source>
        <dbReference type="Proteomes" id="UP001274896"/>
    </source>
</evidence>